<gene>
    <name evidence="2" type="primary">79</name>
</gene>
<dbReference type="EMBL" id="GQ357915">
    <property type="protein sequence ID" value="ACV50101.1"/>
    <property type="molecule type" value="Genomic_DNA"/>
</dbReference>
<protein>
    <submittedName>
        <fullName evidence="2">Uncharacterized protein</fullName>
    </submittedName>
</protein>
<proteinExistence type="predicted"/>
<dbReference type="GeneID" id="8684026"/>
<sequence>MNQLQSNIKSLQDKHGDKVTVGATGLKLKHPNGYTETLISWPLGTEIEGLVVQPVEPAPPAPEVKPAEPAEPVGKLPPAEVTPDPEPVKEPEQPVVEKKKPGPKPKVAETKAE</sequence>
<feature type="region of interest" description="Disordered" evidence="1">
    <location>
        <begin position="54"/>
        <end position="113"/>
    </location>
</feature>
<evidence type="ECO:0000256" key="1">
    <source>
        <dbReference type="SAM" id="MobiDB-lite"/>
    </source>
</evidence>
<evidence type="ECO:0000313" key="3">
    <source>
        <dbReference type="Proteomes" id="UP000008986"/>
    </source>
</evidence>
<organismHost>
    <name type="scientific">Delftia acidovorans</name>
    <name type="common">Pseudomonas acidovorans</name>
    <name type="synonym">Comamonas acidovorans</name>
    <dbReference type="NCBI Taxonomy" id="80866"/>
</organismHost>
<feature type="compositionally biased region" description="Basic and acidic residues" evidence="1">
    <location>
        <begin position="86"/>
        <end position="113"/>
    </location>
</feature>
<accession>C9DG50</accession>
<evidence type="ECO:0000313" key="2">
    <source>
        <dbReference type="EMBL" id="ACV50101.1"/>
    </source>
</evidence>
<name>C9DG50_BPW14</name>
<dbReference type="RefSeq" id="YP_003358933.1">
    <property type="nucleotide sequence ID" value="NC_013697.1"/>
</dbReference>
<reference evidence="3" key="1">
    <citation type="submission" date="2009-07" db="EMBL/GenBank/DDBJ databases">
        <authorList>
            <person name="Kropinski A.M."/>
            <person name="Villegas A."/>
            <person name="Lingohr E.J."/>
        </authorList>
    </citation>
    <scope>NUCLEOTIDE SEQUENCE [LARGE SCALE GENOMIC DNA]</scope>
</reference>
<dbReference type="KEGG" id="vg:8684026"/>
<keyword evidence="3" id="KW-1185">Reference proteome</keyword>
<organism evidence="2 3">
    <name type="scientific">Delftia phage PhiW-14</name>
    <name type="common">Deftia acidovorans bacteriophage phiW-14</name>
    <dbReference type="NCBI Taxonomy" id="665032"/>
    <lineage>
        <taxon>Viruses</taxon>
        <taxon>Duplodnaviria</taxon>
        <taxon>Heunggongvirae</taxon>
        <taxon>Uroviricota</taxon>
        <taxon>Caudoviricetes</taxon>
        <taxon>Ionavirus</taxon>
        <taxon>Ionavirus W14</taxon>
    </lineage>
</organism>
<dbReference type="Proteomes" id="UP000008986">
    <property type="component" value="Segment"/>
</dbReference>